<name>F9S6S6_9VIBR</name>
<dbReference type="Pfam" id="PF13365">
    <property type="entry name" value="Trypsin_2"/>
    <property type="match status" value="1"/>
</dbReference>
<dbReference type="AlphaFoldDB" id="F9S6S6"/>
<dbReference type="InterPro" id="IPR009003">
    <property type="entry name" value="Peptidase_S1_PA"/>
</dbReference>
<evidence type="ECO:0000256" key="1">
    <source>
        <dbReference type="SAM" id="SignalP"/>
    </source>
</evidence>
<proteinExistence type="predicted"/>
<dbReference type="EMBL" id="AFWF01000275">
    <property type="protein sequence ID" value="EGU32478.1"/>
    <property type="molecule type" value="Genomic_DNA"/>
</dbReference>
<dbReference type="RefSeq" id="WP_006714187.1">
    <property type="nucleotide sequence ID" value="NZ_AFWF01000275.1"/>
</dbReference>
<feature type="chain" id="PRO_5003387464" description="Serine protease" evidence="1">
    <location>
        <begin position="21"/>
        <end position="237"/>
    </location>
</feature>
<dbReference type="InterPro" id="IPR043504">
    <property type="entry name" value="Peptidase_S1_PA_chymotrypsin"/>
</dbReference>
<accession>F9S6S6</accession>
<keyword evidence="1" id="KW-0732">Signal</keyword>
<feature type="signal peptide" evidence="1">
    <location>
        <begin position="1"/>
        <end position="20"/>
    </location>
</feature>
<dbReference type="Gene3D" id="2.40.10.10">
    <property type="entry name" value="Trypsin-like serine proteases"/>
    <property type="match status" value="2"/>
</dbReference>
<organism evidence="2 3">
    <name type="scientific">Vibrio ichthyoenteri ATCC 700023</name>
    <dbReference type="NCBI Taxonomy" id="870968"/>
    <lineage>
        <taxon>Bacteria</taxon>
        <taxon>Pseudomonadati</taxon>
        <taxon>Pseudomonadota</taxon>
        <taxon>Gammaproteobacteria</taxon>
        <taxon>Vibrionales</taxon>
        <taxon>Vibrionaceae</taxon>
        <taxon>Vibrio</taxon>
    </lineage>
</organism>
<evidence type="ECO:0000313" key="2">
    <source>
        <dbReference type="EMBL" id="EGU32478.1"/>
    </source>
</evidence>
<protein>
    <recommendedName>
        <fullName evidence="4">Serine protease</fullName>
    </recommendedName>
</protein>
<keyword evidence="3" id="KW-1185">Reference proteome</keyword>
<comment type="caution">
    <text evidence="2">The sequence shown here is derived from an EMBL/GenBank/DDBJ whole genome shotgun (WGS) entry which is preliminary data.</text>
</comment>
<dbReference type="SUPFAM" id="SSF50494">
    <property type="entry name" value="Trypsin-like serine proteases"/>
    <property type="match status" value="1"/>
</dbReference>
<dbReference type="PROSITE" id="PS51257">
    <property type="entry name" value="PROKAR_LIPOPROTEIN"/>
    <property type="match status" value="1"/>
</dbReference>
<reference evidence="2 3" key="1">
    <citation type="journal article" date="2012" name="Int. J. Syst. Evol. Microbiol.">
        <title>Vibrio caribbeanicus sp. nov., isolated from the marine sponge Scleritoderma cyanea.</title>
        <authorList>
            <person name="Hoffmann M."/>
            <person name="Monday S.R."/>
            <person name="Allard M.W."/>
            <person name="Strain E.A."/>
            <person name="Whittaker P."/>
            <person name="Naum M."/>
            <person name="McCarthy P.J."/>
            <person name="Lopez J.V."/>
            <person name="Fischer M."/>
            <person name="Brown E.W."/>
        </authorList>
    </citation>
    <scope>NUCLEOTIDE SEQUENCE [LARGE SCALE GENOMIC DNA]</scope>
    <source>
        <strain evidence="2 3">ATCC 700023</strain>
    </source>
</reference>
<gene>
    <name evidence="2" type="ORF">VII00023_22386</name>
</gene>
<sequence>MFRLQSWLLVFSALFIQGCAGSSSLLDYATGDDPYVNYLPVEIPSVVGAHGTSVPLTPDLSLTAKHVAKFYASKVVSLHPYCDLALIEQDNRDKPFPNLGVVYSSQTVTTVGKNTAGRSLTGQGKYYRDIYLPGHDLFKQCPASLADAPVQSGMSGGGVYNDNTELVGIISAKAYEVQLTDGSVVGTDRITLFVPLLYARYWLFKQLDDYYAELPPLDPQNKPIPSSAFLMDLQTIK</sequence>
<dbReference type="Proteomes" id="UP000004605">
    <property type="component" value="Unassembled WGS sequence"/>
</dbReference>
<evidence type="ECO:0000313" key="3">
    <source>
        <dbReference type="Proteomes" id="UP000004605"/>
    </source>
</evidence>
<evidence type="ECO:0008006" key="4">
    <source>
        <dbReference type="Google" id="ProtNLM"/>
    </source>
</evidence>